<evidence type="ECO:0008006" key="3">
    <source>
        <dbReference type="Google" id="ProtNLM"/>
    </source>
</evidence>
<dbReference type="EMBL" id="CAJRAU010000002">
    <property type="protein sequence ID" value="CAG5068911.1"/>
    <property type="molecule type" value="Genomic_DNA"/>
</dbReference>
<proteinExistence type="predicted"/>
<reference evidence="1 2" key="1">
    <citation type="submission" date="2021-04" db="EMBL/GenBank/DDBJ databases">
        <authorList>
            <person name="Rodrigo-Torres L."/>
            <person name="Arahal R. D."/>
            <person name="Lucena T."/>
        </authorList>
    </citation>
    <scope>NUCLEOTIDE SEQUENCE [LARGE SCALE GENOMIC DNA]</scope>
    <source>
        <strain evidence="1 2">CECT 9623</strain>
    </source>
</reference>
<organism evidence="1 2">
    <name type="scientific">Dyadobacter linearis</name>
    <dbReference type="NCBI Taxonomy" id="2823330"/>
    <lineage>
        <taxon>Bacteria</taxon>
        <taxon>Pseudomonadati</taxon>
        <taxon>Bacteroidota</taxon>
        <taxon>Cytophagia</taxon>
        <taxon>Cytophagales</taxon>
        <taxon>Spirosomataceae</taxon>
        <taxon>Dyadobacter</taxon>
    </lineage>
</organism>
<dbReference type="InterPro" id="IPR050583">
    <property type="entry name" value="Mycobacterial_A85_antigen"/>
</dbReference>
<sequence length="278" mass="31135">MRVLFVSVNSSTGLSSSLSFVHAHIYSNFLKREVDVTILLPLDFDKSSVYPLLLFNDGQDFPALNLSETAARIQHAQEMRPMIIAGIHANHRRIDEYGTAIRADYAGRGAEAGATTSFVISELLPFLNEQYNVRLLGNAYAGFSLGGLMALDIAWNHSEQFSVAGIFSGSLWWRQKAIGDGYEDFDRIMHAQIRETAAPPRLKCWFQCGSNDENDDRDGDGVIDSVQDTLECIGEMERKGFVWNKDVFYTEVAGGEHNPSTWGQVMPQFLRWVSKVLD</sequence>
<dbReference type="InterPro" id="IPR029058">
    <property type="entry name" value="AB_hydrolase_fold"/>
</dbReference>
<dbReference type="SUPFAM" id="SSF53474">
    <property type="entry name" value="alpha/beta-Hydrolases"/>
    <property type="match status" value="1"/>
</dbReference>
<protein>
    <recommendedName>
        <fullName evidence="3">Esterase</fullName>
    </recommendedName>
</protein>
<evidence type="ECO:0000313" key="2">
    <source>
        <dbReference type="Proteomes" id="UP000679725"/>
    </source>
</evidence>
<dbReference type="InterPro" id="IPR000801">
    <property type="entry name" value="Esterase-like"/>
</dbReference>
<dbReference type="PANTHER" id="PTHR48098">
    <property type="entry name" value="ENTEROCHELIN ESTERASE-RELATED"/>
    <property type="match status" value="1"/>
</dbReference>
<evidence type="ECO:0000313" key="1">
    <source>
        <dbReference type="EMBL" id="CAG5068911.1"/>
    </source>
</evidence>
<dbReference type="Gene3D" id="3.40.50.1820">
    <property type="entry name" value="alpha/beta hydrolase"/>
    <property type="match status" value="1"/>
</dbReference>
<dbReference type="Proteomes" id="UP000679725">
    <property type="component" value="Unassembled WGS sequence"/>
</dbReference>
<keyword evidence="2" id="KW-1185">Reference proteome</keyword>
<name>A0ABN7R471_9BACT</name>
<accession>A0ABN7R471</accession>
<gene>
    <name evidence="1" type="ORF">DYBT9623_01643</name>
</gene>
<comment type="caution">
    <text evidence="1">The sequence shown here is derived from an EMBL/GenBank/DDBJ whole genome shotgun (WGS) entry which is preliminary data.</text>
</comment>
<dbReference type="PANTHER" id="PTHR48098:SF6">
    <property type="entry name" value="FERRI-BACILLIBACTIN ESTERASE BESA"/>
    <property type="match status" value="1"/>
</dbReference>
<dbReference type="Pfam" id="PF00756">
    <property type="entry name" value="Esterase"/>
    <property type="match status" value="1"/>
</dbReference>